<evidence type="ECO:0000313" key="1">
    <source>
        <dbReference type="EMBL" id="KAH7959255.1"/>
    </source>
</evidence>
<comment type="caution">
    <text evidence="1">The sequence shown here is derived from an EMBL/GenBank/DDBJ whole genome shotgun (WGS) entry which is preliminary data.</text>
</comment>
<dbReference type="Proteomes" id="UP000821865">
    <property type="component" value="Chromosome 3"/>
</dbReference>
<organism evidence="1 2">
    <name type="scientific">Dermacentor silvarum</name>
    <name type="common">Tick</name>
    <dbReference type="NCBI Taxonomy" id="543639"/>
    <lineage>
        <taxon>Eukaryota</taxon>
        <taxon>Metazoa</taxon>
        <taxon>Ecdysozoa</taxon>
        <taxon>Arthropoda</taxon>
        <taxon>Chelicerata</taxon>
        <taxon>Arachnida</taxon>
        <taxon>Acari</taxon>
        <taxon>Parasitiformes</taxon>
        <taxon>Ixodida</taxon>
        <taxon>Ixodoidea</taxon>
        <taxon>Ixodidae</taxon>
        <taxon>Rhipicephalinae</taxon>
        <taxon>Dermacentor</taxon>
    </lineage>
</organism>
<dbReference type="EMBL" id="CM023472">
    <property type="protein sequence ID" value="KAH7959255.1"/>
    <property type="molecule type" value="Genomic_DNA"/>
</dbReference>
<protein>
    <submittedName>
        <fullName evidence="1">Uncharacterized protein</fullName>
    </submittedName>
</protein>
<sequence>MSIDTGDTLCTMAIPSVSPSKTGLQPSPGFIDSCWTVPFITAFMCLLVSIPQTNSGLLFVLFMNGYDVDRQTASWPRTIHTATTSLMGFALGAIQHRVSIHSTILAGALLCPVAIIASAFVPNMAWMSVTLGLLFGASYGAIVIETAVYVVSYFDEYRGFAMGMKFLGVSVSGMVGPSLLSYLASEHGPKGCFLIVGALALNLIPLAFMLRYSKPVRWSRCRQRRASGEAVRNVAATLYGATTQIQDPSGSSYTIQQPEFARDAALVMTNGEVGQSAHAIGTKNAVNIASKPSMCSATPSHKPLEQHSAPVGIIGQVIKVLRSPCFYVLLVAMVASDFTLPLFGSTIVDYAVDKGIALNAAAQLVTCQCLGGFIGRLIVPLITDKLAHSRCPITALSLAVLTLCFWVFPHVGSFAAVAVVSFVTGVQQGYLNTFKSVLVADYLGVHSIAASWGLMGVALLPLIFCEPSIVGAFRDTRGSYDNLYRMCGAVDLFAALMVSAQAFIDASKRRSNLQTCSST</sequence>
<name>A0ACB8D4F1_DERSI</name>
<gene>
    <name evidence="1" type="ORF">HPB49_009683</name>
</gene>
<accession>A0ACB8D4F1</accession>
<keyword evidence="2" id="KW-1185">Reference proteome</keyword>
<proteinExistence type="predicted"/>
<reference evidence="1" key="1">
    <citation type="submission" date="2020-05" db="EMBL/GenBank/DDBJ databases">
        <title>Large-scale comparative analyses of tick genomes elucidate their genetic diversity and vector capacities.</title>
        <authorList>
            <person name="Jia N."/>
            <person name="Wang J."/>
            <person name="Shi W."/>
            <person name="Du L."/>
            <person name="Sun Y."/>
            <person name="Zhan W."/>
            <person name="Jiang J."/>
            <person name="Wang Q."/>
            <person name="Zhang B."/>
            <person name="Ji P."/>
            <person name="Sakyi L.B."/>
            <person name="Cui X."/>
            <person name="Yuan T."/>
            <person name="Jiang B."/>
            <person name="Yang W."/>
            <person name="Lam T.T.-Y."/>
            <person name="Chang Q."/>
            <person name="Ding S."/>
            <person name="Wang X."/>
            <person name="Zhu J."/>
            <person name="Ruan X."/>
            <person name="Zhao L."/>
            <person name="Wei J."/>
            <person name="Que T."/>
            <person name="Du C."/>
            <person name="Cheng J."/>
            <person name="Dai P."/>
            <person name="Han X."/>
            <person name="Huang E."/>
            <person name="Gao Y."/>
            <person name="Liu J."/>
            <person name="Shao H."/>
            <person name="Ye R."/>
            <person name="Li L."/>
            <person name="Wei W."/>
            <person name="Wang X."/>
            <person name="Wang C."/>
            <person name="Yang T."/>
            <person name="Huo Q."/>
            <person name="Li W."/>
            <person name="Guo W."/>
            <person name="Chen H."/>
            <person name="Zhou L."/>
            <person name="Ni X."/>
            <person name="Tian J."/>
            <person name="Zhou Y."/>
            <person name="Sheng Y."/>
            <person name="Liu T."/>
            <person name="Pan Y."/>
            <person name="Xia L."/>
            <person name="Li J."/>
            <person name="Zhao F."/>
            <person name="Cao W."/>
        </authorList>
    </citation>
    <scope>NUCLEOTIDE SEQUENCE</scope>
    <source>
        <strain evidence="1">Dsil-2018</strain>
    </source>
</reference>
<evidence type="ECO:0000313" key="2">
    <source>
        <dbReference type="Proteomes" id="UP000821865"/>
    </source>
</evidence>